<accession>A0ABU4T6Y1</accession>
<comment type="caution">
    <text evidence="2">The sequence shown here is derived from an EMBL/GenBank/DDBJ whole genome shotgun (WGS) entry which is preliminary data.</text>
</comment>
<name>A0ABU4T6Y1_9PSEU</name>
<protein>
    <submittedName>
        <fullName evidence="2">Condensation domain-containing protein</fullName>
    </submittedName>
</protein>
<dbReference type="SUPFAM" id="SSF52777">
    <property type="entry name" value="CoA-dependent acyltransferases"/>
    <property type="match status" value="2"/>
</dbReference>
<gene>
    <name evidence="2" type="ORF">SK803_26735</name>
</gene>
<dbReference type="Gene3D" id="3.30.559.10">
    <property type="entry name" value="Chloramphenicol acetyltransferase-like domain"/>
    <property type="match status" value="1"/>
</dbReference>
<sequence>MIPLSFGQRYVWQRMQEAPIEQTLGVNLVRLWRIPDGVRQTDVRDALIKLTGLHEALRTSYREDTRPVQVLHDRYEPPLEVLRTDDPRAVAASEAAKPFDLAVPTWRALLLTSEDGVDHLALVAHHLTADRTAMAVLADDFLTVLAGRTPEPVAQPREVVAVQQAWGPRNDAAIEYWRGQVRTMPSALFPGTTHPLSSNAPRLRLKAVSREAAGPARRTAAEQGVSVSHLLLAELARDLHERTGETPHLMITSANRLLPSWQRSVGSFVQFVPVRIEPGSNARAVKGALLRAMRHGCHDVDVAAQAGHEIEAERGVRLNLEHLYNFMEGRLSGGNLMRSTPPADDLHVTSGPARPLGPTFYLRAKVLTELSLELRVDTAALDHAEAEDLLLTLCERLSR</sequence>
<dbReference type="PANTHER" id="PTHR45527:SF1">
    <property type="entry name" value="FATTY ACID SYNTHASE"/>
    <property type="match status" value="1"/>
</dbReference>
<evidence type="ECO:0000313" key="3">
    <source>
        <dbReference type="Proteomes" id="UP001285521"/>
    </source>
</evidence>
<reference evidence="2 3" key="1">
    <citation type="submission" date="2023-11" db="EMBL/GenBank/DDBJ databases">
        <title>Lentzea sokolovensis, sp. nov., Lentzea kristufkii, sp. nov., and Lentzea miocenensis, sp. nov., rare actinobacteria from Sokolov Coal Basin, Miocene lacustrine sediment, Czech Republic.</title>
        <authorList>
            <person name="Lara A."/>
            <person name="Kotroba L."/>
            <person name="Nouioui I."/>
            <person name="Neumann-Schaal M."/>
            <person name="Mast Y."/>
            <person name="Chronakova A."/>
        </authorList>
    </citation>
    <scope>NUCLEOTIDE SEQUENCE [LARGE SCALE GENOMIC DNA]</scope>
    <source>
        <strain evidence="2 3">BCCO 10_0856</strain>
    </source>
</reference>
<dbReference type="Gene3D" id="3.30.559.30">
    <property type="entry name" value="Nonribosomal peptide synthetase, condensation domain"/>
    <property type="match status" value="1"/>
</dbReference>
<evidence type="ECO:0000259" key="1">
    <source>
        <dbReference type="Pfam" id="PF00668"/>
    </source>
</evidence>
<dbReference type="EMBL" id="JAXAVW010000023">
    <property type="protein sequence ID" value="MDX8033834.1"/>
    <property type="molecule type" value="Genomic_DNA"/>
</dbReference>
<proteinExistence type="predicted"/>
<dbReference type="Pfam" id="PF00668">
    <property type="entry name" value="Condensation"/>
    <property type="match status" value="1"/>
</dbReference>
<dbReference type="InterPro" id="IPR001242">
    <property type="entry name" value="Condensation_dom"/>
</dbReference>
<keyword evidence="3" id="KW-1185">Reference proteome</keyword>
<dbReference type="PANTHER" id="PTHR45527">
    <property type="entry name" value="NONRIBOSOMAL PEPTIDE SYNTHETASE"/>
    <property type="match status" value="1"/>
</dbReference>
<organism evidence="2 3">
    <name type="scientific">Lentzea miocenica</name>
    <dbReference type="NCBI Taxonomy" id="3095431"/>
    <lineage>
        <taxon>Bacteria</taxon>
        <taxon>Bacillati</taxon>
        <taxon>Actinomycetota</taxon>
        <taxon>Actinomycetes</taxon>
        <taxon>Pseudonocardiales</taxon>
        <taxon>Pseudonocardiaceae</taxon>
        <taxon>Lentzea</taxon>
    </lineage>
</organism>
<dbReference type="InterPro" id="IPR023213">
    <property type="entry name" value="CAT-like_dom_sf"/>
</dbReference>
<feature type="domain" description="Condensation" evidence="1">
    <location>
        <begin position="2"/>
        <end position="298"/>
    </location>
</feature>
<evidence type="ECO:0000313" key="2">
    <source>
        <dbReference type="EMBL" id="MDX8033834.1"/>
    </source>
</evidence>
<dbReference type="Proteomes" id="UP001285521">
    <property type="component" value="Unassembled WGS sequence"/>
</dbReference>